<evidence type="ECO:0000313" key="2">
    <source>
        <dbReference type="EMBL" id="PYI38929.1"/>
    </source>
</evidence>
<organism evidence="2 3">
    <name type="scientific">Arthrobacter psychrolactophilus</name>
    <dbReference type="NCBI Taxonomy" id="92442"/>
    <lineage>
        <taxon>Bacteria</taxon>
        <taxon>Bacillati</taxon>
        <taxon>Actinomycetota</taxon>
        <taxon>Actinomycetes</taxon>
        <taxon>Micrococcales</taxon>
        <taxon>Micrococcaceae</taxon>
        <taxon>Arthrobacter</taxon>
    </lineage>
</organism>
<proteinExistence type="predicted"/>
<evidence type="ECO:0000313" key="3">
    <source>
        <dbReference type="Proteomes" id="UP000247980"/>
    </source>
</evidence>
<comment type="caution">
    <text evidence="2">The sequence shown here is derived from an EMBL/GenBank/DDBJ whole genome shotgun (WGS) entry which is preliminary data.</text>
</comment>
<gene>
    <name evidence="2" type="ORF">CVS30_06325</name>
</gene>
<sequence length="86" mass="9303">MILLAARHLGLSRTITRDRAAGTSESQRQQQFQQQEKVPWCQGWGQIQQGWSMTRAAGSVISAGNASSGADTGRKLNSGLGSYPRN</sequence>
<keyword evidence="3" id="KW-1185">Reference proteome</keyword>
<dbReference type="EMBL" id="QJVC01000004">
    <property type="protein sequence ID" value="PYI38929.1"/>
    <property type="molecule type" value="Genomic_DNA"/>
</dbReference>
<protein>
    <submittedName>
        <fullName evidence="2">Uncharacterized protein</fullName>
    </submittedName>
</protein>
<accession>A0A2V5IQW1</accession>
<reference evidence="2 3" key="1">
    <citation type="submission" date="2018-05" db="EMBL/GenBank/DDBJ databases">
        <title>Genetic diversity of glacier-inhabiting Cryobacterium bacteria in China and description of Cryobacterium mengkeensis sp. nov. and Arthrobacter glacialis sp. nov.</title>
        <authorList>
            <person name="Liu Q."/>
            <person name="Xin Y.-H."/>
        </authorList>
    </citation>
    <scope>NUCLEOTIDE SEQUENCE [LARGE SCALE GENOMIC DNA]</scope>
    <source>
        <strain evidence="2 3">B7</strain>
    </source>
</reference>
<feature type="region of interest" description="Disordered" evidence="1">
    <location>
        <begin position="63"/>
        <end position="86"/>
    </location>
</feature>
<evidence type="ECO:0000256" key="1">
    <source>
        <dbReference type="SAM" id="MobiDB-lite"/>
    </source>
</evidence>
<dbReference type="Proteomes" id="UP000247980">
    <property type="component" value="Unassembled WGS sequence"/>
</dbReference>
<name>A0A2V5IQW1_9MICC</name>
<dbReference type="AlphaFoldDB" id="A0A2V5IQW1"/>